<reference evidence="13 14" key="1">
    <citation type="submission" date="2023-07" db="EMBL/GenBank/DDBJ databases">
        <authorList>
            <person name="Lian W.-H."/>
        </authorList>
    </citation>
    <scope>NUCLEOTIDE SEQUENCE [LARGE SCALE GENOMIC DNA]</scope>
    <source>
        <strain evidence="13 14">SYSU DXS3180</strain>
    </source>
</reference>
<dbReference type="SUPFAM" id="SSF51391">
    <property type="entry name" value="Thiamin phosphate synthase"/>
    <property type="match status" value="1"/>
</dbReference>
<feature type="binding site" evidence="9">
    <location>
        <position position="89"/>
    </location>
    <ligand>
        <name>Mg(2+)</name>
        <dbReference type="ChEBI" id="CHEBI:18420"/>
    </ligand>
</feature>
<evidence type="ECO:0000256" key="7">
    <source>
        <dbReference type="ARBA" id="ARBA00047851"/>
    </source>
</evidence>
<protein>
    <recommendedName>
        <fullName evidence="9">Thiamine-phosphate synthase</fullName>
        <shortName evidence="9">TP synthase</shortName>
        <shortName evidence="9">TPS</shortName>
        <ecNumber evidence="9">2.5.1.3</ecNumber>
    </recommendedName>
    <alternativeName>
        <fullName evidence="9">Thiamine-phosphate pyrophosphorylase</fullName>
        <shortName evidence="9">TMP pyrophosphorylase</shortName>
        <shortName evidence="9">TMP-PPase</shortName>
    </alternativeName>
</protein>
<dbReference type="InterPro" id="IPR034291">
    <property type="entry name" value="TMP_synthase"/>
</dbReference>
<dbReference type="CDD" id="cd00564">
    <property type="entry name" value="TMP_TenI"/>
    <property type="match status" value="1"/>
</dbReference>
<feature type="binding site" evidence="9">
    <location>
        <position position="137"/>
    </location>
    <ligand>
        <name>4-amino-2-methyl-5-(diphosphooxymethyl)pyrimidine</name>
        <dbReference type="ChEBI" id="CHEBI:57841"/>
    </ligand>
</feature>
<dbReference type="Proteomes" id="UP001560573">
    <property type="component" value="Unassembled WGS sequence"/>
</dbReference>
<evidence type="ECO:0000256" key="5">
    <source>
        <dbReference type="ARBA" id="ARBA00022977"/>
    </source>
</evidence>
<feature type="binding site" evidence="9">
    <location>
        <begin position="185"/>
        <end position="186"/>
    </location>
    <ligand>
        <name>2-[(2R,5Z)-2-carboxy-4-methylthiazol-5(2H)-ylidene]ethyl phosphate</name>
        <dbReference type="ChEBI" id="CHEBI:62899"/>
    </ligand>
</feature>
<sequence>MAFPHKLYLVTNELACKGKKLLDVVAAAVKGGVDIVQFRDKHATEEVFTNTATELQSLLSKNNIPLIINDRWQVAQYIHAYGVHVGNSDLSPTAIRAAWPQCNCLGYSIEYEEQLNNTEIIPSDYLGISPVFNTSTKVDTVREWGLDGIRWMRKATTKPLVAIGNINLTNVADVIKAGADCVAVVSAICSADDPEKAAAMLRNEIEKNSRS</sequence>
<comment type="similarity">
    <text evidence="9 10">Belongs to the thiamine-phosphate synthase family.</text>
</comment>
<comment type="catalytic activity">
    <reaction evidence="8 9 10">
        <text>2-[(2R,5Z)-2-carboxy-4-methylthiazol-5(2H)-ylidene]ethyl phosphate + 4-amino-2-methyl-5-(diphosphooxymethyl)pyrimidine + 2 H(+) = thiamine phosphate + CO2 + diphosphate</text>
        <dbReference type="Rhea" id="RHEA:47844"/>
        <dbReference type="ChEBI" id="CHEBI:15378"/>
        <dbReference type="ChEBI" id="CHEBI:16526"/>
        <dbReference type="ChEBI" id="CHEBI:33019"/>
        <dbReference type="ChEBI" id="CHEBI:37575"/>
        <dbReference type="ChEBI" id="CHEBI:57841"/>
        <dbReference type="ChEBI" id="CHEBI:62899"/>
        <dbReference type="EC" id="2.5.1.3"/>
    </reaction>
</comment>
<dbReference type="EC" id="2.5.1.3" evidence="9"/>
<comment type="function">
    <text evidence="9">Condenses 4-methyl-5-(beta-hydroxyethyl)thiazole monophosphate (THZ-P) and 2-methyl-4-amino-5-hydroxymethyl pyrimidine pyrophosphate (HMP-PP) to form thiamine monophosphate (TMP).</text>
</comment>
<evidence type="ECO:0000256" key="10">
    <source>
        <dbReference type="RuleBase" id="RU003826"/>
    </source>
</evidence>
<gene>
    <name evidence="9 13" type="primary">thiE</name>
    <name evidence="13" type="ORF">QTN47_03600</name>
</gene>
<evidence type="ECO:0000313" key="14">
    <source>
        <dbReference type="Proteomes" id="UP001560573"/>
    </source>
</evidence>
<comment type="caution">
    <text evidence="13">The sequence shown here is derived from an EMBL/GenBank/DDBJ whole genome shotgun (WGS) entry which is preliminary data.</text>
</comment>
<evidence type="ECO:0000256" key="8">
    <source>
        <dbReference type="ARBA" id="ARBA00047883"/>
    </source>
</evidence>
<evidence type="ECO:0000256" key="9">
    <source>
        <dbReference type="HAMAP-Rule" id="MF_00097"/>
    </source>
</evidence>
<keyword evidence="5 9" id="KW-0784">Thiamine biosynthesis</keyword>
<evidence type="ECO:0000256" key="6">
    <source>
        <dbReference type="ARBA" id="ARBA00047334"/>
    </source>
</evidence>
<dbReference type="EMBL" id="JAULBC010000001">
    <property type="protein sequence ID" value="MEX6686562.1"/>
    <property type="molecule type" value="Genomic_DNA"/>
</dbReference>
<evidence type="ECO:0000256" key="4">
    <source>
        <dbReference type="ARBA" id="ARBA00022842"/>
    </source>
</evidence>
<feature type="binding site" evidence="9">
    <location>
        <position position="108"/>
    </location>
    <ligand>
        <name>4-amino-2-methyl-5-(diphosphooxymethyl)pyrimidine</name>
        <dbReference type="ChEBI" id="CHEBI:57841"/>
    </ligand>
</feature>
<evidence type="ECO:0000256" key="1">
    <source>
        <dbReference type="ARBA" id="ARBA00005165"/>
    </source>
</evidence>
<dbReference type="PANTHER" id="PTHR20857:SF15">
    <property type="entry name" value="THIAMINE-PHOSPHATE SYNTHASE"/>
    <property type="match status" value="1"/>
</dbReference>
<dbReference type="RefSeq" id="WP_369327959.1">
    <property type="nucleotide sequence ID" value="NZ_JAULBC010000001.1"/>
</dbReference>
<accession>A0ABV3Z9M0</accession>
<evidence type="ECO:0000256" key="2">
    <source>
        <dbReference type="ARBA" id="ARBA00022679"/>
    </source>
</evidence>
<comment type="pathway">
    <text evidence="1 9 11">Cofactor biosynthesis; thiamine diphosphate biosynthesis; thiamine phosphate from 4-amino-2-methyl-5-diphosphomethylpyrimidine and 4-methyl-5-(2-phosphoethyl)-thiazole: step 1/1.</text>
</comment>
<dbReference type="InterPro" id="IPR013785">
    <property type="entry name" value="Aldolase_TIM"/>
</dbReference>
<comment type="cofactor">
    <cofactor evidence="9">
        <name>Mg(2+)</name>
        <dbReference type="ChEBI" id="CHEBI:18420"/>
    </cofactor>
    <text evidence="9">Binds 1 Mg(2+) ion per subunit.</text>
</comment>
<keyword evidence="3 9" id="KW-0479">Metal-binding</keyword>
<feature type="domain" description="Thiamine phosphate synthase/TenI" evidence="12">
    <location>
        <begin position="7"/>
        <end position="188"/>
    </location>
</feature>
<dbReference type="PANTHER" id="PTHR20857">
    <property type="entry name" value="THIAMINE-PHOSPHATE PYROPHOSPHORYLASE"/>
    <property type="match status" value="1"/>
</dbReference>
<feature type="binding site" evidence="9">
    <location>
        <position position="69"/>
    </location>
    <ligand>
        <name>4-amino-2-methyl-5-(diphosphooxymethyl)pyrimidine</name>
        <dbReference type="ChEBI" id="CHEBI:57841"/>
    </ligand>
</feature>
<evidence type="ECO:0000259" key="12">
    <source>
        <dbReference type="Pfam" id="PF02581"/>
    </source>
</evidence>
<keyword evidence="14" id="KW-1185">Reference proteome</keyword>
<keyword evidence="2 9" id="KW-0808">Transferase</keyword>
<dbReference type="InterPro" id="IPR036206">
    <property type="entry name" value="ThiamineP_synth_sf"/>
</dbReference>
<feature type="binding site" evidence="9">
    <location>
        <begin position="37"/>
        <end position="41"/>
    </location>
    <ligand>
        <name>4-amino-2-methyl-5-(diphosphooxymethyl)pyrimidine</name>
        <dbReference type="ChEBI" id="CHEBI:57841"/>
    </ligand>
</feature>
<proteinExistence type="inferred from homology"/>
<feature type="binding site" evidence="9">
    <location>
        <position position="70"/>
    </location>
    <ligand>
        <name>Mg(2+)</name>
        <dbReference type="ChEBI" id="CHEBI:18420"/>
    </ligand>
</feature>
<comment type="caution">
    <text evidence="9">Lacks conserved residue(s) required for the propagation of feature annotation.</text>
</comment>
<evidence type="ECO:0000256" key="3">
    <source>
        <dbReference type="ARBA" id="ARBA00022723"/>
    </source>
</evidence>
<dbReference type="InterPro" id="IPR022998">
    <property type="entry name" value="ThiamineP_synth_TenI"/>
</dbReference>
<organism evidence="13 14">
    <name type="scientific">Danxiaibacter flavus</name>
    <dbReference type="NCBI Taxonomy" id="3049108"/>
    <lineage>
        <taxon>Bacteria</taxon>
        <taxon>Pseudomonadati</taxon>
        <taxon>Bacteroidota</taxon>
        <taxon>Chitinophagia</taxon>
        <taxon>Chitinophagales</taxon>
        <taxon>Chitinophagaceae</taxon>
        <taxon>Danxiaibacter</taxon>
    </lineage>
</organism>
<dbReference type="HAMAP" id="MF_00097">
    <property type="entry name" value="TMP_synthase"/>
    <property type="match status" value="1"/>
</dbReference>
<evidence type="ECO:0000313" key="13">
    <source>
        <dbReference type="EMBL" id="MEX6686562.1"/>
    </source>
</evidence>
<dbReference type="NCBIfam" id="TIGR00693">
    <property type="entry name" value="thiE"/>
    <property type="match status" value="1"/>
</dbReference>
<dbReference type="Gene3D" id="3.20.20.70">
    <property type="entry name" value="Aldolase class I"/>
    <property type="match status" value="1"/>
</dbReference>
<name>A0ABV3Z9M0_9BACT</name>
<evidence type="ECO:0000256" key="11">
    <source>
        <dbReference type="RuleBase" id="RU004253"/>
    </source>
</evidence>
<feature type="binding site" evidence="9">
    <location>
        <begin position="134"/>
        <end position="136"/>
    </location>
    <ligand>
        <name>2-[(2R,5Z)-2-carboxy-4-methylthiazol-5(2H)-ylidene]ethyl phosphate</name>
        <dbReference type="ChEBI" id="CHEBI:62899"/>
    </ligand>
</feature>
<keyword evidence="4 9" id="KW-0460">Magnesium</keyword>
<comment type="catalytic activity">
    <reaction evidence="7 9 10">
        <text>2-(2-carboxy-4-methylthiazol-5-yl)ethyl phosphate + 4-amino-2-methyl-5-(diphosphooxymethyl)pyrimidine + 2 H(+) = thiamine phosphate + CO2 + diphosphate</text>
        <dbReference type="Rhea" id="RHEA:47848"/>
        <dbReference type="ChEBI" id="CHEBI:15378"/>
        <dbReference type="ChEBI" id="CHEBI:16526"/>
        <dbReference type="ChEBI" id="CHEBI:33019"/>
        <dbReference type="ChEBI" id="CHEBI:37575"/>
        <dbReference type="ChEBI" id="CHEBI:57841"/>
        <dbReference type="ChEBI" id="CHEBI:62890"/>
        <dbReference type="EC" id="2.5.1.3"/>
    </reaction>
</comment>
<dbReference type="Pfam" id="PF02581">
    <property type="entry name" value="TMP-TENI"/>
    <property type="match status" value="1"/>
</dbReference>
<comment type="catalytic activity">
    <reaction evidence="6 9 10">
        <text>4-methyl-5-(2-phosphooxyethyl)-thiazole + 4-amino-2-methyl-5-(diphosphooxymethyl)pyrimidine + H(+) = thiamine phosphate + diphosphate</text>
        <dbReference type="Rhea" id="RHEA:22328"/>
        <dbReference type="ChEBI" id="CHEBI:15378"/>
        <dbReference type="ChEBI" id="CHEBI:33019"/>
        <dbReference type="ChEBI" id="CHEBI:37575"/>
        <dbReference type="ChEBI" id="CHEBI:57841"/>
        <dbReference type="ChEBI" id="CHEBI:58296"/>
        <dbReference type="EC" id="2.5.1.3"/>
    </reaction>
</comment>
<dbReference type="GO" id="GO:0004789">
    <property type="term" value="F:thiamine-phosphate diphosphorylase activity"/>
    <property type="evidence" value="ECO:0007669"/>
    <property type="project" value="UniProtKB-EC"/>
</dbReference>